<keyword evidence="1" id="KW-1185">Reference proteome</keyword>
<accession>A0A915HG91</accession>
<evidence type="ECO:0000313" key="1">
    <source>
        <dbReference type="Proteomes" id="UP000887565"/>
    </source>
</evidence>
<name>A0A915HG91_ROMCU</name>
<organism evidence="1 2">
    <name type="scientific">Romanomermis culicivorax</name>
    <name type="common">Nematode worm</name>
    <dbReference type="NCBI Taxonomy" id="13658"/>
    <lineage>
        <taxon>Eukaryota</taxon>
        <taxon>Metazoa</taxon>
        <taxon>Ecdysozoa</taxon>
        <taxon>Nematoda</taxon>
        <taxon>Enoplea</taxon>
        <taxon>Dorylaimia</taxon>
        <taxon>Mermithida</taxon>
        <taxon>Mermithoidea</taxon>
        <taxon>Mermithidae</taxon>
        <taxon>Romanomermis</taxon>
    </lineage>
</organism>
<proteinExistence type="predicted"/>
<evidence type="ECO:0000313" key="2">
    <source>
        <dbReference type="WBParaSite" id="nRc.2.0.1.t00320-RA"/>
    </source>
</evidence>
<sequence length="46" mass="5428">MMVNRIGGIQHQVTKQCMPNNEFKMTVAINHKRCQTELTTRIRLEK</sequence>
<dbReference type="AlphaFoldDB" id="A0A915HG91"/>
<dbReference type="Proteomes" id="UP000887565">
    <property type="component" value="Unplaced"/>
</dbReference>
<protein>
    <submittedName>
        <fullName evidence="2">Ribosomal protein L33</fullName>
    </submittedName>
</protein>
<dbReference type="WBParaSite" id="nRc.2.0.1.t00320-RA">
    <property type="protein sequence ID" value="nRc.2.0.1.t00320-RA"/>
    <property type="gene ID" value="nRc.2.0.1.g00320"/>
</dbReference>
<reference evidence="2" key="1">
    <citation type="submission" date="2022-11" db="UniProtKB">
        <authorList>
            <consortium name="WormBaseParasite"/>
        </authorList>
    </citation>
    <scope>IDENTIFICATION</scope>
</reference>